<dbReference type="CDD" id="cd00609">
    <property type="entry name" value="AAT_like"/>
    <property type="match status" value="1"/>
</dbReference>
<name>A0AAU8VH64_9FLAO</name>
<dbReference type="EMBL" id="CP016374">
    <property type="protein sequence ID" value="AQX02555.1"/>
    <property type="molecule type" value="Genomic_DNA"/>
</dbReference>
<dbReference type="PANTHER" id="PTHR42885:SF2">
    <property type="entry name" value="HISTIDINOL-PHOSPHATE AMINOTRANSFERASE"/>
    <property type="match status" value="1"/>
</dbReference>
<comment type="pathway">
    <text evidence="3">Lipid metabolism.</text>
</comment>
<accession>A0AAU8VH64</accession>
<dbReference type="EC" id="2.6.1.9" evidence="12"/>
<comment type="pathway">
    <text evidence="2 12">Amino-acid biosynthesis; L-histidine biosynthesis; L-histidine from 5-phospho-alpha-D-ribose 1-diphosphate: step 7/9.</text>
</comment>
<keyword evidence="7 12" id="KW-0028">Amino-acid biosynthesis</keyword>
<dbReference type="Gene3D" id="3.40.640.10">
    <property type="entry name" value="Type I PLP-dependent aspartate aminotransferase-like (Major domain)"/>
    <property type="match status" value="1"/>
</dbReference>
<dbReference type="NCBIfam" id="TIGR01141">
    <property type="entry name" value="hisC"/>
    <property type="match status" value="1"/>
</dbReference>
<keyword evidence="8 12" id="KW-0808">Transferase</keyword>
<dbReference type="GO" id="GO:0000105">
    <property type="term" value="P:L-histidine biosynthetic process"/>
    <property type="evidence" value="ECO:0007669"/>
    <property type="project" value="UniProtKB-UniRule"/>
</dbReference>
<evidence type="ECO:0000259" key="13">
    <source>
        <dbReference type="Pfam" id="PF00155"/>
    </source>
</evidence>
<comment type="cofactor">
    <cofactor evidence="1 12">
        <name>pyridoxal 5'-phosphate</name>
        <dbReference type="ChEBI" id="CHEBI:597326"/>
    </cofactor>
</comment>
<keyword evidence="10 12" id="KW-0368">Histidine biosynthesis</keyword>
<dbReference type="PROSITE" id="PS00599">
    <property type="entry name" value="AA_TRANSFER_CLASS_2"/>
    <property type="match status" value="1"/>
</dbReference>
<protein>
    <recommendedName>
        <fullName evidence="12">Histidinol-phosphate aminotransferase</fullName>
        <ecNumber evidence="12">2.6.1.9</ecNumber>
    </recommendedName>
    <alternativeName>
        <fullName evidence="12">Imidazole acetol-phosphate transaminase</fullName>
    </alternativeName>
</protein>
<evidence type="ECO:0000256" key="4">
    <source>
        <dbReference type="ARBA" id="ARBA00007970"/>
    </source>
</evidence>
<feature type="modified residue" description="N6-(pyridoxal phosphate)lysine" evidence="12">
    <location>
        <position position="205"/>
    </location>
</feature>
<evidence type="ECO:0000256" key="5">
    <source>
        <dbReference type="ARBA" id="ARBA00011738"/>
    </source>
</evidence>
<comment type="catalytic activity">
    <reaction evidence="11 12">
        <text>L-histidinol phosphate + 2-oxoglutarate = 3-(imidazol-4-yl)-2-oxopropyl phosphate + L-glutamate</text>
        <dbReference type="Rhea" id="RHEA:23744"/>
        <dbReference type="ChEBI" id="CHEBI:16810"/>
        <dbReference type="ChEBI" id="CHEBI:29985"/>
        <dbReference type="ChEBI" id="CHEBI:57766"/>
        <dbReference type="ChEBI" id="CHEBI:57980"/>
        <dbReference type="EC" id="2.6.1.9"/>
    </reaction>
</comment>
<dbReference type="HAMAP" id="MF_01023">
    <property type="entry name" value="HisC_aminotrans_2"/>
    <property type="match status" value="1"/>
</dbReference>
<evidence type="ECO:0000256" key="3">
    <source>
        <dbReference type="ARBA" id="ARBA00005189"/>
    </source>
</evidence>
<feature type="domain" description="Aminotransferase class I/classII large" evidence="13">
    <location>
        <begin position="40"/>
        <end position="338"/>
    </location>
</feature>
<dbReference type="Proteomes" id="UP000190848">
    <property type="component" value="Chromosome"/>
</dbReference>
<dbReference type="GO" id="GO:0030170">
    <property type="term" value="F:pyridoxal phosphate binding"/>
    <property type="evidence" value="ECO:0007669"/>
    <property type="project" value="InterPro"/>
</dbReference>
<dbReference type="AlphaFoldDB" id="A0AAU8VH64"/>
<dbReference type="KEGG" id="een:BBD30_18890"/>
<proteinExistence type="inferred from homology"/>
<dbReference type="InterPro" id="IPR015424">
    <property type="entry name" value="PyrdxlP-dep_Trfase"/>
</dbReference>
<dbReference type="InterPro" id="IPR005861">
    <property type="entry name" value="HisP_aminotrans"/>
</dbReference>
<dbReference type="GO" id="GO:0004400">
    <property type="term" value="F:histidinol-phosphate transaminase activity"/>
    <property type="evidence" value="ECO:0007669"/>
    <property type="project" value="UniProtKB-UniRule"/>
</dbReference>
<keyword evidence="6 12" id="KW-0032">Aminotransferase</keyword>
<dbReference type="InterPro" id="IPR015421">
    <property type="entry name" value="PyrdxlP-dep_Trfase_major"/>
</dbReference>
<evidence type="ECO:0000256" key="7">
    <source>
        <dbReference type="ARBA" id="ARBA00022605"/>
    </source>
</evidence>
<dbReference type="Gene3D" id="3.90.1150.10">
    <property type="entry name" value="Aspartate Aminotransferase, domain 1"/>
    <property type="match status" value="1"/>
</dbReference>
<evidence type="ECO:0000256" key="12">
    <source>
        <dbReference type="HAMAP-Rule" id="MF_01023"/>
    </source>
</evidence>
<dbReference type="InterPro" id="IPR001917">
    <property type="entry name" value="Aminotrans_II_pyridoxalP_BS"/>
</dbReference>
<reference evidence="14 15" key="1">
    <citation type="submission" date="2016-07" db="EMBL/GenBank/DDBJ databases">
        <title>Revisiting the taxonomy of the Elizabethkingia Genus using Whole-Genome Sequencing, Optical Mapping, and MALDI-TOF, along with proposal of three novel Elizabethkingia species: Elizabethkingia bruuniana sp. nov., Elizabethkingia ursingii sp. nov., and Elizabethkingia occulta sp. nov.</title>
        <authorList>
            <person name="Nicholson A.C."/>
        </authorList>
    </citation>
    <scope>NUCLEOTIDE SEQUENCE [LARGE SCALE GENOMIC DNA]</scope>
    <source>
        <strain evidence="14 15">F3201</strain>
    </source>
</reference>
<gene>
    <name evidence="12" type="primary">hisC</name>
    <name evidence="14" type="ORF">BBD32_14375</name>
</gene>
<dbReference type="RefSeq" id="WP_078396446.1">
    <property type="nucleotide sequence ID" value="NZ_CP016372.1"/>
</dbReference>
<dbReference type="SUPFAM" id="SSF53383">
    <property type="entry name" value="PLP-dependent transferases"/>
    <property type="match status" value="1"/>
</dbReference>
<evidence type="ECO:0000256" key="6">
    <source>
        <dbReference type="ARBA" id="ARBA00022576"/>
    </source>
</evidence>
<dbReference type="Pfam" id="PF00155">
    <property type="entry name" value="Aminotran_1_2"/>
    <property type="match status" value="1"/>
</dbReference>
<evidence type="ECO:0000256" key="8">
    <source>
        <dbReference type="ARBA" id="ARBA00022679"/>
    </source>
</evidence>
<evidence type="ECO:0000256" key="2">
    <source>
        <dbReference type="ARBA" id="ARBA00005011"/>
    </source>
</evidence>
<organism evidence="14 15">
    <name type="scientific">Elizabethkingia anophelis</name>
    <dbReference type="NCBI Taxonomy" id="1117645"/>
    <lineage>
        <taxon>Bacteria</taxon>
        <taxon>Pseudomonadati</taxon>
        <taxon>Bacteroidota</taxon>
        <taxon>Flavobacteriia</taxon>
        <taxon>Flavobacteriales</taxon>
        <taxon>Weeksellaceae</taxon>
        <taxon>Elizabethkingia</taxon>
    </lineage>
</organism>
<keyword evidence="9 12" id="KW-0663">Pyridoxal phosphate</keyword>
<sequence>MKNFNLENLVRPNILKLKPYSSARDEYKGSTGVFLDANENPFGNLNRYPDPYQKEVKEKLSTLKSIPVSQIFLGNGSDEVIDLVFRIFCTPGRDKALVFTPTYGMYEVSANINDTELLQLPLNSDFQIDKESILPFLKDENLKLIFICSPNNPTGNSIENVDFILEKFNGIVFVDEAYIDFSTQKSWAEKLSQYPNLVISQTFSKARGLAAVRVGIAYSSPEIIALFNKTKPPYNVSQLNQEAALIALLDAKKYQSEIKTILAEKERLEKEFLQLSLIKKIYPSDANFILVEVNDADGIYNNLVQQKIITRNRNSVIAGCIRITIGTTEENNQLIAALKAYKNS</sequence>
<evidence type="ECO:0000256" key="10">
    <source>
        <dbReference type="ARBA" id="ARBA00023102"/>
    </source>
</evidence>
<comment type="subunit">
    <text evidence="5 12">Homodimer.</text>
</comment>
<evidence type="ECO:0000256" key="1">
    <source>
        <dbReference type="ARBA" id="ARBA00001933"/>
    </source>
</evidence>
<evidence type="ECO:0000256" key="11">
    <source>
        <dbReference type="ARBA" id="ARBA00047481"/>
    </source>
</evidence>
<dbReference type="InterPro" id="IPR004839">
    <property type="entry name" value="Aminotransferase_I/II_large"/>
</dbReference>
<evidence type="ECO:0000313" key="14">
    <source>
        <dbReference type="EMBL" id="AQX02555.1"/>
    </source>
</evidence>
<dbReference type="PANTHER" id="PTHR42885">
    <property type="entry name" value="HISTIDINOL-PHOSPHATE AMINOTRANSFERASE-RELATED"/>
    <property type="match status" value="1"/>
</dbReference>
<evidence type="ECO:0000256" key="9">
    <source>
        <dbReference type="ARBA" id="ARBA00022898"/>
    </source>
</evidence>
<dbReference type="InterPro" id="IPR015422">
    <property type="entry name" value="PyrdxlP-dep_Trfase_small"/>
</dbReference>
<evidence type="ECO:0000313" key="15">
    <source>
        <dbReference type="Proteomes" id="UP000190848"/>
    </source>
</evidence>
<comment type="similarity">
    <text evidence="4 12">Belongs to the class-II pyridoxal-phosphate-dependent aminotransferase family. Histidinol-phosphate aminotransferase subfamily.</text>
</comment>